<evidence type="ECO:0000313" key="1">
    <source>
        <dbReference type="EMBL" id="EBA05877.1"/>
    </source>
</evidence>
<accession>A3KA86</accession>
<dbReference type="eggNOG" id="ENOG5033H2Y">
    <property type="taxonomic scope" value="Bacteria"/>
</dbReference>
<dbReference type="OrthoDB" id="7837362at2"/>
<dbReference type="EMBL" id="AAYA01000021">
    <property type="protein sequence ID" value="EBA05877.1"/>
    <property type="molecule type" value="Genomic_DNA"/>
</dbReference>
<protein>
    <submittedName>
        <fullName evidence="1">Uncharacterized protein</fullName>
    </submittedName>
</protein>
<evidence type="ECO:0000313" key="2">
    <source>
        <dbReference type="Proteomes" id="UP000005713"/>
    </source>
</evidence>
<sequence length="218" mass="24208">MLEAVAKRKAHWLLRAGSSERYTGGKRPQEDLVTSAVFGSIRLMPLDAQRPALSTLLGEKVIDDHLPGTGQIKIDLWPRFHKVGRIYVEPDVVLTCDARCLVVEVKWHAVLGKDQLEDQVLSVDPKASAVVLLGENDQRDAVHGVPLFPRSWRSVAESCGRAARETSQISSWANTIAEFLKQTDVGAVFTGIPEPILHAPYLTEYYFSPRNSTDDPNH</sequence>
<keyword evidence="2" id="KW-1185">Reference proteome</keyword>
<organism evidence="1 2">
    <name type="scientific">Sagittula stellata (strain ATCC 700073 / DSM 11524 / E-37)</name>
    <dbReference type="NCBI Taxonomy" id="388399"/>
    <lineage>
        <taxon>Bacteria</taxon>
        <taxon>Pseudomonadati</taxon>
        <taxon>Pseudomonadota</taxon>
        <taxon>Alphaproteobacteria</taxon>
        <taxon>Rhodobacterales</taxon>
        <taxon>Roseobacteraceae</taxon>
        <taxon>Sagittula</taxon>
    </lineage>
</organism>
<dbReference type="Proteomes" id="UP000005713">
    <property type="component" value="Unassembled WGS sequence"/>
</dbReference>
<reference evidence="1 2" key="1">
    <citation type="submission" date="2006-06" db="EMBL/GenBank/DDBJ databases">
        <authorList>
            <person name="Moran M.A."/>
            <person name="Ferriera S."/>
            <person name="Johnson J."/>
            <person name="Kravitz S."/>
            <person name="Beeson K."/>
            <person name="Sutton G."/>
            <person name="Rogers Y.-H."/>
            <person name="Friedman R."/>
            <person name="Frazier M."/>
            <person name="Venter J.C."/>
        </authorList>
    </citation>
    <scope>NUCLEOTIDE SEQUENCE [LARGE SCALE GENOMIC DNA]</scope>
    <source>
        <strain evidence="1 2">E-37</strain>
    </source>
</reference>
<dbReference type="RefSeq" id="WP_005863525.1">
    <property type="nucleotide sequence ID" value="NZ_CP155729.1"/>
</dbReference>
<comment type="caution">
    <text evidence="1">The sequence shown here is derived from an EMBL/GenBank/DDBJ whole genome shotgun (WGS) entry which is preliminary data.</text>
</comment>
<proteinExistence type="predicted"/>
<name>A3KA86_SAGS3</name>
<dbReference type="AlphaFoldDB" id="A3KA86"/>
<gene>
    <name evidence="1" type="ORF">SSE37_15673</name>
</gene>